<gene>
    <name evidence="2" type="ORF">C7V51_12645</name>
</gene>
<evidence type="ECO:0000313" key="3">
    <source>
        <dbReference type="Proteomes" id="UP000283946"/>
    </source>
</evidence>
<organism evidence="2 3">
    <name type="scientific">Rathayibacter iranicus</name>
    <dbReference type="NCBI Taxonomy" id="59737"/>
    <lineage>
        <taxon>Bacteria</taxon>
        <taxon>Bacillati</taxon>
        <taxon>Actinomycetota</taxon>
        <taxon>Actinomycetes</taxon>
        <taxon>Micrococcales</taxon>
        <taxon>Microbacteriaceae</taxon>
        <taxon>Rathayibacter</taxon>
    </lineage>
</organism>
<protein>
    <submittedName>
        <fullName evidence="2">Uncharacterized protein</fullName>
    </submittedName>
</protein>
<sequence length="84" mass="8793">MRAPARGFSAADGGPDLGCERSDHRASLAGAQALIVLCLVDDELREAGHSERQVTVLVRVDEPPVEEALATDGDGRGAKHLGEC</sequence>
<feature type="region of interest" description="Disordered" evidence="1">
    <location>
        <begin position="1"/>
        <end position="22"/>
    </location>
</feature>
<proteinExistence type="predicted"/>
<dbReference type="EMBL" id="CP028130">
    <property type="protein sequence ID" value="AZZ56627.1"/>
    <property type="molecule type" value="Genomic_DNA"/>
</dbReference>
<accession>A0AAD1AE45</accession>
<dbReference type="Proteomes" id="UP000283946">
    <property type="component" value="Chromosome"/>
</dbReference>
<evidence type="ECO:0000256" key="1">
    <source>
        <dbReference type="SAM" id="MobiDB-lite"/>
    </source>
</evidence>
<dbReference type="KEGG" id="ria:C7V51_12645"/>
<evidence type="ECO:0000313" key="2">
    <source>
        <dbReference type="EMBL" id="AZZ56627.1"/>
    </source>
</evidence>
<dbReference type="AlphaFoldDB" id="A0AAD1AE45"/>
<name>A0AAD1AE45_9MICO</name>
<reference evidence="2 3" key="1">
    <citation type="submission" date="2018-03" db="EMBL/GenBank/DDBJ databases">
        <title>Bacteriophage NCPPB3778 and a type I-E CRISPR drive the evolution of the US Biological Select Agent, Rathayibacter toxicus.</title>
        <authorList>
            <person name="Davis E.W.II."/>
            <person name="Tabima J.F."/>
            <person name="Weisberg A.J."/>
            <person name="Dantas Lopes L."/>
            <person name="Wiseman M.S."/>
            <person name="Wiseman M.S."/>
            <person name="Pupko T."/>
            <person name="Belcher M.S."/>
            <person name="Sechler A.J."/>
            <person name="Tancos M.A."/>
            <person name="Schroeder B.K."/>
            <person name="Murray T.D."/>
            <person name="Luster D.G."/>
            <person name="Schneider W.L."/>
            <person name="Rogers E."/>
            <person name="Andreote F.D."/>
            <person name="Grunwald N.J."/>
            <person name="Putnam M.L."/>
            <person name="Chang J.H."/>
        </authorList>
    </citation>
    <scope>NUCLEOTIDE SEQUENCE [LARGE SCALE GENOMIC DNA]</scope>
    <source>
        <strain evidence="2 3">NCCPB 2253</strain>
    </source>
</reference>